<keyword evidence="6 14" id="KW-0547">Nucleotide-binding</keyword>
<sequence>MPLFGKKDSGKKAKAKDIKELNKQVSIEEKYNLHGLLGTGAFSEVRLAESKDPPGEHFAVKIIDKKALKGKEESLENEIRVLRRLTHPNIVQLLETYEDKSKVYLVMELVTGGELFDRIVEKGSYTEKDASHLIRQILEAVDYMHEQGVVHRDLKPENLLYYSPDDDSKIMISDFGLSKMEDSGIMATACGTPGYVAPEVLAQKPYGKAVDVWSIGVISYILLCGYPPFYDENDANLFAQILKGDFEFDSPYWDEISESAKHFIKNLMCVTVEKRYTCKQALAHAWISGNEASSRNIHGTVSEQLKKNFAKSRWKQAYYAATVIRQMQRMALNSNSSANFDSCNSNNQKDSASPTAATGAWTSDVFSSQQSAQSHAQEVSKSEGSTNASQ</sequence>
<dbReference type="FunFam" id="3.30.200.20:FF:000531">
    <property type="entry name" value="Calcium/calmodulin-dependent protein kinase type"/>
    <property type="match status" value="1"/>
</dbReference>
<keyword evidence="5" id="KW-0808">Transferase</keyword>
<feature type="compositionally biased region" description="Low complexity" evidence="16">
    <location>
        <begin position="367"/>
        <end position="377"/>
    </location>
</feature>
<evidence type="ECO:0000256" key="7">
    <source>
        <dbReference type="ARBA" id="ARBA00022777"/>
    </source>
</evidence>
<evidence type="ECO:0000256" key="10">
    <source>
        <dbReference type="ARBA" id="ARBA00047307"/>
    </source>
</evidence>
<dbReference type="CDD" id="cd14083">
    <property type="entry name" value="STKc_CaMKI"/>
    <property type="match status" value="1"/>
</dbReference>
<feature type="domain" description="Protein kinase" evidence="17">
    <location>
        <begin position="31"/>
        <end position="287"/>
    </location>
</feature>
<name>A0A0R1E6R3_DROYA</name>
<dbReference type="EC" id="2.7.11.17" evidence="2"/>
<evidence type="ECO:0000256" key="3">
    <source>
        <dbReference type="ARBA" id="ARBA00022527"/>
    </source>
</evidence>
<dbReference type="CTD" id="43792"/>
<gene>
    <name evidence="18" type="primary">Dyak\CaMKI</name>
    <name evidence="18" type="synonym">CaMKI</name>
    <name evidence="18" type="synonym">Dyak\GE14549</name>
    <name evidence="18" type="synonym">dyak_GLEANR_14668</name>
    <name evidence="18" type="synonym">GE14549</name>
    <name evidence="18" type="ORF">Dyak_GE14549</name>
</gene>
<dbReference type="PROSITE" id="PS00108">
    <property type="entry name" value="PROTEIN_KINASE_ST"/>
    <property type="match status" value="1"/>
</dbReference>
<reference evidence="18 19" key="1">
    <citation type="journal article" date="2007" name="Nature">
        <title>Evolution of genes and genomes on the Drosophila phylogeny.</title>
        <authorList>
            <consortium name="Drosophila 12 Genomes Consortium"/>
            <person name="Clark A.G."/>
            <person name="Eisen M.B."/>
            <person name="Smith D.R."/>
            <person name="Bergman C.M."/>
            <person name="Oliver B."/>
            <person name="Markow T.A."/>
            <person name="Kaufman T.C."/>
            <person name="Kellis M."/>
            <person name="Gelbart W."/>
            <person name="Iyer V.N."/>
            <person name="Pollard D.A."/>
            <person name="Sackton T.B."/>
            <person name="Larracuente A.M."/>
            <person name="Singh N.D."/>
            <person name="Abad J.P."/>
            <person name="Abt D.N."/>
            <person name="Adryan B."/>
            <person name="Aguade M."/>
            <person name="Akashi H."/>
            <person name="Anderson W.W."/>
            <person name="Aquadro C.F."/>
            <person name="Ardell D.H."/>
            <person name="Arguello R."/>
            <person name="Artieri C.G."/>
            <person name="Barbash D.A."/>
            <person name="Barker D."/>
            <person name="Barsanti P."/>
            <person name="Batterham P."/>
            <person name="Batzoglou S."/>
            <person name="Begun D."/>
            <person name="Bhutkar A."/>
            <person name="Blanco E."/>
            <person name="Bosak S.A."/>
            <person name="Bradley R.K."/>
            <person name="Brand A.D."/>
            <person name="Brent M.R."/>
            <person name="Brooks A.N."/>
            <person name="Brown R.H."/>
            <person name="Butlin R.K."/>
            <person name="Caggese C."/>
            <person name="Calvi B.R."/>
            <person name="Bernardo de Carvalho A."/>
            <person name="Caspi A."/>
            <person name="Castrezana S."/>
            <person name="Celniker S.E."/>
            <person name="Chang J.L."/>
            <person name="Chapple C."/>
            <person name="Chatterji S."/>
            <person name="Chinwalla A."/>
            <person name="Civetta A."/>
            <person name="Clifton S.W."/>
            <person name="Comeron J.M."/>
            <person name="Costello J.C."/>
            <person name="Coyne J.A."/>
            <person name="Daub J."/>
            <person name="David R.G."/>
            <person name="Delcher A.L."/>
            <person name="Delehaunty K."/>
            <person name="Do C.B."/>
            <person name="Ebling H."/>
            <person name="Edwards K."/>
            <person name="Eickbush T."/>
            <person name="Evans J.D."/>
            <person name="Filipski A."/>
            <person name="Findeiss S."/>
            <person name="Freyhult E."/>
            <person name="Fulton L."/>
            <person name="Fulton R."/>
            <person name="Garcia A.C."/>
            <person name="Gardiner A."/>
            <person name="Garfield D.A."/>
            <person name="Garvin B.E."/>
            <person name="Gibson G."/>
            <person name="Gilbert D."/>
            <person name="Gnerre S."/>
            <person name="Godfrey J."/>
            <person name="Good R."/>
            <person name="Gotea V."/>
            <person name="Gravely B."/>
            <person name="Greenberg A.J."/>
            <person name="Griffiths-Jones S."/>
            <person name="Gross S."/>
            <person name="Guigo R."/>
            <person name="Gustafson E.A."/>
            <person name="Haerty W."/>
            <person name="Hahn M.W."/>
            <person name="Halligan D.L."/>
            <person name="Halpern A.L."/>
            <person name="Halter G.M."/>
            <person name="Han M.V."/>
            <person name="Heger A."/>
            <person name="Hillier L."/>
            <person name="Hinrichs A.S."/>
            <person name="Holmes I."/>
            <person name="Hoskins R.A."/>
            <person name="Hubisz M.J."/>
            <person name="Hultmark D."/>
            <person name="Huntley M.A."/>
            <person name="Jaffe D.B."/>
            <person name="Jagadeeshan S."/>
            <person name="Jeck W.R."/>
            <person name="Johnson J."/>
            <person name="Jones C.D."/>
            <person name="Jordan W.C."/>
            <person name="Karpen G.H."/>
            <person name="Kataoka E."/>
            <person name="Keightley P.D."/>
            <person name="Kheradpour P."/>
            <person name="Kirkness E.F."/>
            <person name="Koerich L.B."/>
            <person name="Kristiansen K."/>
            <person name="Kudrna D."/>
            <person name="Kulathinal R.J."/>
            <person name="Kumar S."/>
            <person name="Kwok R."/>
            <person name="Lander E."/>
            <person name="Langley C.H."/>
            <person name="Lapoint R."/>
            <person name="Lazzaro B.P."/>
            <person name="Lee S.J."/>
            <person name="Levesque L."/>
            <person name="Li R."/>
            <person name="Lin C.F."/>
            <person name="Lin M.F."/>
            <person name="Lindblad-Toh K."/>
            <person name="Llopart A."/>
            <person name="Long M."/>
            <person name="Low L."/>
            <person name="Lozovsky E."/>
            <person name="Lu J."/>
            <person name="Luo M."/>
            <person name="Machado C.A."/>
            <person name="Makalowski W."/>
            <person name="Marzo M."/>
            <person name="Matsuda M."/>
            <person name="Matzkin L."/>
            <person name="McAllister B."/>
            <person name="McBride C.S."/>
            <person name="McKernan B."/>
            <person name="McKernan K."/>
            <person name="Mendez-Lago M."/>
            <person name="Minx P."/>
            <person name="Mollenhauer M.U."/>
            <person name="Montooth K."/>
            <person name="Mount S.M."/>
            <person name="Mu X."/>
            <person name="Myers E."/>
            <person name="Negre B."/>
            <person name="Newfeld S."/>
            <person name="Nielsen R."/>
            <person name="Noor M.A."/>
            <person name="O'Grady P."/>
            <person name="Pachter L."/>
            <person name="Papaceit M."/>
            <person name="Parisi M.J."/>
            <person name="Parisi M."/>
            <person name="Parts L."/>
            <person name="Pedersen J.S."/>
            <person name="Pesole G."/>
            <person name="Phillippy A.M."/>
            <person name="Ponting C.P."/>
            <person name="Pop M."/>
            <person name="Porcelli D."/>
            <person name="Powell J.R."/>
            <person name="Prohaska S."/>
            <person name="Pruitt K."/>
            <person name="Puig M."/>
            <person name="Quesneville H."/>
            <person name="Ram K.R."/>
            <person name="Rand D."/>
            <person name="Rasmussen M.D."/>
            <person name="Reed L.K."/>
            <person name="Reenan R."/>
            <person name="Reily A."/>
            <person name="Remington K.A."/>
            <person name="Rieger T.T."/>
            <person name="Ritchie M.G."/>
            <person name="Robin C."/>
            <person name="Rogers Y.H."/>
            <person name="Rohde C."/>
            <person name="Rozas J."/>
            <person name="Rubenfield M.J."/>
            <person name="Ruiz A."/>
            <person name="Russo S."/>
            <person name="Salzberg S.L."/>
            <person name="Sanchez-Gracia A."/>
            <person name="Saranga D.J."/>
            <person name="Sato H."/>
            <person name="Schaeffer S.W."/>
            <person name="Schatz M.C."/>
            <person name="Schlenke T."/>
            <person name="Schwartz R."/>
            <person name="Segarra C."/>
            <person name="Singh R.S."/>
            <person name="Sirot L."/>
            <person name="Sirota M."/>
            <person name="Sisneros N.B."/>
            <person name="Smith C.D."/>
            <person name="Smith T.F."/>
            <person name="Spieth J."/>
            <person name="Stage D.E."/>
            <person name="Stark A."/>
            <person name="Stephan W."/>
            <person name="Strausberg R.L."/>
            <person name="Strempel S."/>
            <person name="Sturgill D."/>
            <person name="Sutton G."/>
            <person name="Sutton G.G."/>
            <person name="Tao W."/>
            <person name="Teichmann S."/>
            <person name="Tobari Y.N."/>
            <person name="Tomimura Y."/>
            <person name="Tsolas J.M."/>
            <person name="Valente V.L."/>
            <person name="Venter E."/>
            <person name="Venter J.C."/>
            <person name="Vicario S."/>
            <person name="Vieira F.G."/>
            <person name="Vilella A.J."/>
            <person name="Villasante A."/>
            <person name="Walenz B."/>
            <person name="Wang J."/>
            <person name="Wasserman M."/>
            <person name="Watts T."/>
            <person name="Wilson D."/>
            <person name="Wilson R.K."/>
            <person name="Wing R.A."/>
            <person name="Wolfner M.F."/>
            <person name="Wong A."/>
            <person name="Wong G.K."/>
            <person name="Wu C.I."/>
            <person name="Wu G."/>
            <person name="Yamamoto D."/>
            <person name="Yang H.P."/>
            <person name="Yang S.P."/>
            <person name="Yorke J.A."/>
            <person name="Yoshida K."/>
            <person name="Zdobnov E."/>
            <person name="Zhang P."/>
            <person name="Zhang Y."/>
            <person name="Zimin A.V."/>
            <person name="Baldwin J."/>
            <person name="Abdouelleil A."/>
            <person name="Abdulkadir J."/>
            <person name="Abebe A."/>
            <person name="Abera B."/>
            <person name="Abreu J."/>
            <person name="Acer S.C."/>
            <person name="Aftuck L."/>
            <person name="Alexander A."/>
            <person name="An P."/>
            <person name="Anderson E."/>
            <person name="Anderson S."/>
            <person name="Arachi H."/>
            <person name="Azer M."/>
            <person name="Bachantsang P."/>
            <person name="Barry A."/>
            <person name="Bayul T."/>
            <person name="Berlin A."/>
            <person name="Bessette D."/>
            <person name="Bloom T."/>
            <person name="Blye J."/>
            <person name="Boguslavskiy L."/>
            <person name="Bonnet C."/>
            <person name="Boukhgalter B."/>
            <person name="Bourzgui I."/>
            <person name="Brown A."/>
            <person name="Cahill P."/>
            <person name="Channer S."/>
            <person name="Cheshatsang Y."/>
            <person name="Chuda L."/>
            <person name="Citroen M."/>
            <person name="Collymore A."/>
            <person name="Cooke P."/>
            <person name="Costello M."/>
            <person name="D'Aco K."/>
            <person name="Daza R."/>
            <person name="De Haan G."/>
            <person name="DeGray S."/>
            <person name="DeMaso C."/>
            <person name="Dhargay N."/>
            <person name="Dooley K."/>
            <person name="Dooley E."/>
            <person name="Doricent M."/>
            <person name="Dorje P."/>
            <person name="Dorjee K."/>
            <person name="Dupes A."/>
            <person name="Elong R."/>
            <person name="Falk J."/>
            <person name="Farina A."/>
            <person name="Faro S."/>
            <person name="Ferguson D."/>
            <person name="Fisher S."/>
            <person name="Foley C.D."/>
            <person name="Franke A."/>
            <person name="Friedrich D."/>
            <person name="Gadbois L."/>
            <person name="Gearin G."/>
            <person name="Gearin C.R."/>
            <person name="Giannoukos G."/>
            <person name="Goode T."/>
            <person name="Graham J."/>
            <person name="Grandbois E."/>
            <person name="Grewal S."/>
            <person name="Gyaltsen K."/>
            <person name="Hafez N."/>
            <person name="Hagos B."/>
            <person name="Hall J."/>
            <person name="Henson C."/>
            <person name="Hollinger A."/>
            <person name="Honan T."/>
            <person name="Huard M.D."/>
            <person name="Hughes L."/>
            <person name="Hurhula B."/>
            <person name="Husby M.E."/>
            <person name="Kamat A."/>
            <person name="Kanga B."/>
            <person name="Kashin S."/>
            <person name="Khazanovich D."/>
            <person name="Kisner P."/>
            <person name="Lance K."/>
            <person name="Lara M."/>
            <person name="Lee W."/>
            <person name="Lennon N."/>
            <person name="Letendre F."/>
            <person name="LeVine R."/>
            <person name="Lipovsky A."/>
            <person name="Liu X."/>
            <person name="Liu J."/>
            <person name="Liu S."/>
            <person name="Lokyitsang T."/>
            <person name="Lokyitsang Y."/>
            <person name="Lubonja R."/>
            <person name="Lui A."/>
            <person name="MacDonald P."/>
            <person name="Magnisalis V."/>
            <person name="Maru K."/>
            <person name="Matthews C."/>
            <person name="McCusker W."/>
            <person name="McDonough S."/>
            <person name="Mehta T."/>
            <person name="Meldrim J."/>
            <person name="Meneus L."/>
            <person name="Mihai O."/>
            <person name="Mihalev A."/>
            <person name="Mihova T."/>
            <person name="Mittelman R."/>
            <person name="Mlenga V."/>
            <person name="Montmayeur A."/>
            <person name="Mulrain L."/>
            <person name="Navidi A."/>
            <person name="Naylor J."/>
            <person name="Negash T."/>
            <person name="Nguyen T."/>
            <person name="Nguyen N."/>
            <person name="Nicol R."/>
            <person name="Norbu C."/>
            <person name="Norbu N."/>
            <person name="Novod N."/>
            <person name="O'Neill B."/>
            <person name="Osman S."/>
            <person name="Markiewicz E."/>
            <person name="Oyono O.L."/>
            <person name="Patti C."/>
            <person name="Phunkhang P."/>
            <person name="Pierre F."/>
            <person name="Priest M."/>
            <person name="Raghuraman S."/>
            <person name="Rege F."/>
            <person name="Reyes R."/>
            <person name="Rise C."/>
            <person name="Rogov P."/>
            <person name="Ross K."/>
            <person name="Ryan E."/>
            <person name="Settipalli S."/>
            <person name="Shea T."/>
            <person name="Sherpa N."/>
            <person name="Shi L."/>
            <person name="Shih D."/>
            <person name="Sparrow T."/>
            <person name="Spaulding J."/>
            <person name="Stalker J."/>
            <person name="Stange-Thomann N."/>
            <person name="Stavropoulos S."/>
            <person name="Stone C."/>
            <person name="Strader C."/>
            <person name="Tesfaye S."/>
            <person name="Thomson T."/>
            <person name="Thoulutsang Y."/>
            <person name="Thoulutsang D."/>
            <person name="Topham K."/>
            <person name="Topping I."/>
            <person name="Tsamla T."/>
            <person name="Vassiliev H."/>
            <person name="Vo A."/>
            <person name="Wangchuk T."/>
            <person name="Wangdi T."/>
            <person name="Weiand M."/>
            <person name="Wilkinson J."/>
            <person name="Wilson A."/>
            <person name="Yadav S."/>
            <person name="Young G."/>
            <person name="Yu Q."/>
            <person name="Zembek L."/>
            <person name="Zhong D."/>
            <person name="Zimmer A."/>
            <person name="Zwirko Z."/>
            <person name="Jaffe D.B."/>
            <person name="Alvarez P."/>
            <person name="Brockman W."/>
            <person name="Butler J."/>
            <person name="Chin C."/>
            <person name="Gnerre S."/>
            <person name="Grabherr M."/>
            <person name="Kleber M."/>
            <person name="Mauceli E."/>
            <person name="MacCallum I."/>
        </authorList>
    </citation>
    <scope>NUCLEOTIDE SEQUENCE [LARGE SCALE GENOMIC DNA]</scope>
    <source>
        <strain evidence="19">Tai18E2 / Tucson 14021-0261.01</strain>
    </source>
</reference>
<reference evidence="18 19" key="2">
    <citation type="journal article" date="2007" name="PLoS Biol.">
        <title>Principles of genome evolution in the Drosophila melanogaster species group.</title>
        <authorList>
            <person name="Ranz J.M."/>
            <person name="Maurin D."/>
            <person name="Chan Y.S."/>
            <person name="von Grotthuss M."/>
            <person name="Hillier L.W."/>
            <person name="Roote J."/>
            <person name="Ashburner M."/>
            <person name="Bergman C.M."/>
        </authorList>
    </citation>
    <scope>NUCLEOTIDE SEQUENCE [LARGE SCALE GENOMIC DNA]</scope>
    <source>
        <strain evidence="19">Tai18E2 / Tucson 14021-0261.01</strain>
    </source>
</reference>
<evidence type="ECO:0000259" key="17">
    <source>
        <dbReference type="PROSITE" id="PS50011"/>
    </source>
</evidence>
<keyword evidence="9" id="KW-0112">Calmodulin-binding</keyword>
<evidence type="ECO:0000256" key="2">
    <source>
        <dbReference type="ARBA" id="ARBA00012434"/>
    </source>
</evidence>
<comment type="catalytic activity">
    <reaction evidence="11">
        <text>L-seryl-[protein] + ATP = O-phospho-L-seryl-[protein] + ADP + H(+)</text>
        <dbReference type="Rhea" id="RHEA:17989"/>
        <dbReference type="Rhea" id="RHEA-COMP:9863"/>
        <dbReference type="Rhea" id="RHEA-COMP:11604"/>
        <dbReference type="ChEBI" id="CHEBI:15378"/>
        <dbReference type="ChEBI" id="CHEBI:29999"/>
        <dbReference type="ChEBI" id="CHEBI:30616"/>
        <dbReference type="ChEBI" id="CHEBI:83421"/>
        <dbReference type="ChEBI" id="CHEBI:456216"/>
        <dbReference type="EC" id="2.7.11.17"/>
    </reaction>
</comment>
<evidence type="ECO:0000256" key="4">
    <source>
        <dbReference type="ARBA" id="ARBA00022533"/>
    </source>
</evidence>
<dbReference type="Pfam" id="PF00069">
    <property type="entry name" value="Pkinase"/>
    <property type="match status" value="1"/>
</dbReference>
<dbReference type="Gene3D" id="1.10.510.10">
    <property type="entry name" value="Transferase(Phosphotransferase) domain 1"/>
    <property type="match status" value="1"/>
</dbReference>
<dbReference type="Proteomes" id="UP000002282">
    <property type="component" value="Chromosome 4"/>
</dbReference>
<feature type="compositionally biased region" description="Polar residues" evidence="16">
    <location>
        <begin position="341"/>
        <end position="366"/>
    </location>
</feature>
<dbReference type="GO" id="GO:0005516">
    <property type="term" value="F:calmodulin binding"/>
    <property type="evidence" value="ECO:0007669"/>
    <property type="project" value="UniProtKB-KW"/>
</dbReference>
<keyword evidence="4" id="KW-0021">Allosteric enzyme</keyword>
<evidence type="ECO:0000256" key="8">
    <source>
        <dbReference type="ARBA" id="ARBA00022840"/>
    </source>
</evidence>
<comment type="similarity">
    <text evidence="1">Belongs to the protein kinase superfamily. CAMK Ser/Thr protein kinase family. CaMK subfamily.</text>
</comment>
<dbReference type="SUPFAM" id="SSF56112">
    <property type="entry name" value="Protein kinase-like (PK-like)"/>
    <property type="match status" value="1"/>
</dbReference>
<dbReference type="OrthoDB" id="40902at2759"/>
<feature type="binding site" evidence="14">
    <location>
        <position position="61"/>
    </location>
    <ligand>
        <name>ATP</name>
        <dbReference type="ChEBI" id="CHEBI:30616"/>
    </ligand>
</feature>
<evidence type="ECO:0000256" key="16">
    <source>
        <dbReference type="SAM" id="MobiDB-lite"/>
    </source>
</evidence>
<dbReference type="EMBL" id="CM000161">
    <property type="protein sequence ID" value="KRK04872.1"/>
    <property type="molecule type" value="Genomic_DNA"/>
</dbReference>
<keyword evidence="8 14" id="KW-0067">ATP-binding</keyword>
<dbReference type="FunFam" id="1.10.510.10:FF:000026">
    <property type="entry name" value="Calcium/calmodulin-dependent protein kinase type 1"/>
    <property type="match status" value="1"/>
</dbReference>
<feature type="region of interest" description="Disordered" evidence="16">
    <location>
        <begin position="341"/>
        <end position="390"/>
    </location>
</feature>
<dbReference type="InterPro" id="IPR008271">
    <property type="entry name" value="Ser/Thr_kinase_AS"/>
</dbReference>
<keyword evidence="19" id="KW-1185">Reference proteome</keyword>
<dbReference type="AlphaFoldDB" id="A0A0R1E6R3"/>
<evidence type="ECO:0000256" key="15">
    <source>
        <dbReference type="RuleBase" id="RU000304"/>
    </source>
</evidence>
<comment type="catalytic activity">
    <reaction evidence="10">
        <text>L-threonyl-[protein] + ATP = O-phospho-L-threonyl-[protein] + ADP + H(+)</text>
        <dbReference type="Rhea" id="RHEA:46608"/>
        <dbReference type="Rhea" id="RHEA-COMP:11060"/>
        <dbReference type="Rhea" id="RHEA-COMP:11605"/>
        <dbReference type="ChEBI" id="CHEBI:15378"/>
        <dbReference type="ChEBI" id="CHEBI:30013"/>
        <dbReference type="ChEBI" id="CHEBI:30616"/>
        <dbReference type="ChEBI" id="CHEBI:61977"/>
        <dbReference type="ChEBI" id="CHEBI:456216"/>
        <dbReference type="EC" id="2.7.11.17"/>
    </reaction>
</comment>
<dbReference type="InterPro" id="IPR011009">
    <property type="entry name" value="Kinase-like_dom_sf"/>
</dbReference>
<dbReference type="SMR" id="A0A0R1E6R3"/>
<dbReference type="Gene3D" id="3.30.200.20">
    <property type="entry name" value="Phosphorylase Kinase, domain 1"/>
    <property type="match status" value="1"/>
</dbReference>
<dbReference type="InterPro" id="IPR017441">
    <property type="entry name" value="Protein_kinase_ATP_BS"/>
</dbReference>
<protein>
    <recommendedName>
        <fullName evidence="12">Calcium/calmodulin-dependent protein kinase type 1</fullName>
        <ecNumber evidence="2">2.7.11.17</ecNumber>
    </recommendedName>
    <alternativeName>
        <fullName evidence="13">CaM kinase I</fullName>
    </alternativeName>
</protein>
<keyword evidence="3 15" id="KW-0723">Serine/threonine-protein kinase</keyword>
<keyword evidence="7" id="KW-0418">Kinase</keyword>
<dbReference type="PROSITE" id="PS50011">
    <property type="entry name" value="PROTEIN_KINASE_DOM"/>
    <property type="match status" value="1"/>
</dbReference>
<evidence type="ECO:0000313" key="18">
    <source>
        <dbReference type="EMBL" id="KRK04872.1"/>
    </source>
</evidence>
<dbReference type="SMART" id="SM00220">
    <property type="entry name" value="S_TKc"/>
    <property type="match status" value="1"/>
</dbReference>
<evidence type="ECO:0000256" key="6">
    <source>
        <dbReference type="ARBA" id="ARBA00022741"/>
    </source>
</evidence>
<evidence type="ECO:0000313" key="19">
    <source>
        <dbReference type="Proteomes" id="UP000002282"/>
    </source>
</evidence>
<dbReference type="InterPro" id="IPR000719">
    <property type="entry name" value="Prot_kinase_dom"/>
</dbReference>
<evidence type="ECO:0000256" key="9">
    <source>
        <dbReference type="ARBA" id="ARBA00022860"/>
    </source>
</evidence>
<evidence type="ECO:0000256" key="13">
    <source>
        <dbReference type="ARBA" id="ARBA00076663"/>
    </source>
</evidence>
<evidence type="ECO:0000256" key="12">
    <source>
        <dbReference type="ARBA" id="ARBA00068395"/>
    </source>
</evidence>
<dbReference type="GeneID" id="6523725"/>
<dbReference type="PANTHER" id="PTHR24347">
    <property type="entry name" value="SERINE/THREONINE-PROTEIN KINASE"/>
    <property type="match status" value="1"/>
</dbReference>
<accession>A0A0R1E6R3</accession>
<evidence type="ECO:0000256" key="1">
    <source>
        <dbReference type="ARBA" id="ARBA00005354"/>
    </source>
</evidence>
<organism evidence="18 19">
    <name type="scientific">Drosophila yakuba</name>
    <name type="common">Fruit fly</name>
    <dbReference type="NCBI Taxonomy" id="7245"/>
    <lineage>
        <taxon>Eukaryota</taxon>
        <taxon>Metazoa</taxon>
        <taxon>Ecdysozoa</taxon>
        <taxon>Arthropoda</taxon>
        <taxon>Hexapoda</taxon>
        <taxon>Insecta</taxon>
        <taxon>Pterygota</taxon>
        <taxon>Neoptera</taxon>
        <taxon>Endopterygota</taxon>
        <taxon>Diptera</taxon>
        <taxon>Brachycera</taxon>
        <taxon>Muscomorpha</taxon>
        <taxon>Ephydroidea</taxon>
        <taxon>Drosophilidae</taxon>
        <taxon>Drosophila</taxon>
        <taxon>Sophophora</taxon>
    </lineage>
</organism>
<proteinExistence type="inferred from homology"/>
<dbReference type="GO" id="GO:0005524">
    <property type="term" value="F:ATP binding"/>
    <property type="evidence" value="ECO:0007669"/>
    <property type="project" value="UniProtKB-UniRule"/>
</dbReference>
<evidence type="ECO:0000256" key="11">
    <source>
        <dbReference type="ARBA" id="ARBA00047430"/>
    </source>
</evidence>
<dbReference type="PROSITE" id="PS00107">
    <property type="entry name" value="PROTEIN_KINASE_ATP"/>
    <property type="match status" value="1"/>
</dbReference>
<dbReference type="GO" id="GO:0004683">
    <property type="term" value="F:calcium/calmodulin-dependent protein kinase activity"/>
    <property type="evidence" value="ECO:0007669"/>
    <property type="project" value="UniProtKB-EC"/>
</dbReference>
<evidence type="ECO:0000256" key="5">
    <source>
        <dbReference type="ARBA" id="ARBA00022679"/>
    </source>
</evidence>
<evidence type="ECO:0000256" key="14">
    <source>
        <dbReference type="PROSITE-ProRule" id="PRU10141"/>
    </source>
</evidence>